<reference evidence="3" key="1">
    <citation type="journal article" date="2019" name="Int. J. Syst. Evol. Microbiol.">
        <title>The Global Catalogue of Microorganisms (GCM) 10K type strain sequencing project: providing services to taxonomists for standard genome sequencing and annotation.</title>
        <authorList>
            <consortium name="The Broad Institute Genomics Platform"/>
            <consortium name="The Broad Institute Genome Sequencing Center for Infectious Disease"/>
            <person name="Wu L."/>
            <person name="Ma J."/>
        </authorList>
    </citation>
    <scope>NUCLEOTIDE SEQUENCE [LARGE SCALE GENOMIC DNA]</scope>
    <source>
        <strain evidence="3">CECT 7398</strain>
    </source>
</reference>
<protein>
    <submittedName>
        <fullName evidence="2">GIY-YIG nuclease family protein</fullName>
    </submittedName>
</protein>
<dbReference type="EMBL" id="JAUFQC010000001">
    <property type="protein sequence ID" value="MDN3609372.1"/>
    <property type="molecule type" value="Genomic_DNA"/>
</dbReference>
<accession>A0ABT8BRC8</accession>
<dbReference type="SMART" id="SM00974">
    <property type="entry name" value="T5orf172"/>
    <property type="match status" value="1"/>
</dbReference>
<keyword evidence="3" id="KW-1185">Reference proteome</keyword>
<evidence type="ECO:0000313" key="3">
    <source>
        <dbReference type="Proteomes" id="UP001238540"/>
    </source>
</evidence>
<dbReference type="Pfam" id="PF10544">
    <property type="entry name" value="T5orf172"/>
    <property type="match status" value="1"/>
</dbReference>
<evidence type="ECO:0000313" key="2">
    <source>
        <dbReference type="EMBL" id="MDN3609372.1"/>
    </source>
</evidence>
<name>A0ABT8BRC8_9VIBR</name>
<dbReference type="RefSeq" id="WP_170882390.1">
    <property type="nucleotide sequence ID" value="NZ_JABEYA020000002.1"/>
</dbReference>
<comment type="caution">
    <text evidence="2">The sequence shown here is derived from an EMBL/GenBank/DDBJ whole genome shotgun (WGS) entry which is preliminary data.</text>
</comment>
<feature type="domain" description="Bacteriophage T5 Orf172 DNA-binding" evidence="1">
    <location>
        <begin position="12"/>
        <end position="91"/>
    </location>
</feature>
<gene>
    <name evidence="2" type="ORF">QWZ16_06515</name>
</gene>
<organism evidence="2 3">
    <name type="scientific">Vibrio ostreicida</name>
    <dbReference type="NCBI Taxonomy" id="526588"/>
    <lineage>
        <taxon>Bacteria</taxon>
        <taxon>Pseudomonadati</taxon>
        <taxon>Pseudomonadota</taxon>
        <taxon>Gammaproteobacteria</taxon>
        <taxon>Vibrionales</taxon>
        <taxon>Vibrionaceae</taxon>
        <taxon>Vibrio</taxon>
    </lineage>
</organism>
<sequence length="221" mass="25913">MSNGYVYILTNQSIPEQLKIGMTTRDSRERARELSNTSVPTPFKVAFELFCEDCKLLEAQLHHELADFRVSNNREFFRYPLDKAINLLQQLNKEKPEPENHYQAVDIMDSLNLKYPNSLREDIVAVRIVQPKERVWLEITTEQISRNGEMVDQTIKREDLAFISDDDLESLYFKNEVDVQDNAKRFVDEFGDVSIVMVTNLFKDDVCKEVMKKHNESRKKC</sequence>
<proteinExistence type="predicted"/>
<evidence type="ECO:0000259" key="1">
    <source>
        <dbReference type="SMART" id="SM00974"/>
    </source>
</evidence>
<dbReference type="Proteomes" id="UP001238540">
    <property type="component" value="Unassembled WGS sequence"/>
</dbReference>
<dbReference type="InterPro" id="IPR018306">
    <property type="entry name" value="Phage_T5_Orf172_DNA-bd"/>
</dbReference>